<protein>
    <submittedName>
        <fullName evidence="1">Uncharacterized protein</fullName>
    </submittedName>
</protein>
<name>A0AA86TJ27_9FABA</name>
<dbReference type="Proteomes" id="UP001189624">
    <property type="component" value="Chromosome 7"/>
</dbReference>
<accession>A0AA86TJ27</accession>
<proteinExistence type="predicted"/>
<sequence>MSSIKPPWSLVIPDELSYESFNRNSDSLARFAYPTLEFKGPEETRPCLGKASLMLEGFTALLTSSPDLLSARLDRDPEVEIEAKVAAEDWTGTREGQKQDLLGIADRGKQATLSKLNGKRAYLIAALSGKLPSGLTGVFIAAGLDRFTRMVGATGAPTIPRS</sequence>
<evidence type="ECO:0000313" key="2">
    <source>
        <dbReference type="Proteomes" id="UP001189624"/>
    </source>
</evidence>
<dbReference type="Gramene" id="rna-AYBTSS11_LOCUS22240">
    <property type="protein sequence ID" value="CAJ1969399.1"/>
    <property type="gene ID" value="gene-AYBTSS11_LOCUS22240"/>
</dbReference>
<reference evidence="1" key="1">
    <citation type="submission" date="2023-10" db="EMBL/GenBank/DDBJ databases">
        <authorList>
            <person name="Domelevo Entfellner J.-B."/>
        </authorList>
    </citation>
    <scope>NUCLEOTIDE SEQUENCE</scope>
</reference>
<keyword evidence="2" id="KW-1185">Reference proteome</keyword>
<dbReference type="EMBL" id="OY731404">
    <property type="protein sequence ID" value="CAJ1969399.1"/>
    <property type="molecule type" value="Genomic_DNA"/>
</dbReference>
<evidence type="ECO:0000313" key="1">
    <source>
        <dbReference type="EMBL" id="CAJ1969399.1"/>
    </source>
</evidence>
<organism evidence="1 2">
    <name type="scientific">Sphenostylis stenocarpa</name>
    <dbReference type="NCBI Taxonomy" id="92480"/>
    <lineage>
        <taxon>Eukaryota</taxon>
        <taxon>Viridiplantae</taxon>
        <taxon>Streptophyta</taxon>
        <taxon>Embryophyta</taxon>
        <taxon>Tracheophyta</taxon>
        <taxon>Spermatophyta</taxon>
        <taxon>Magnoliopsida</taxon>
        <taxon>eudicotyledons</taxon>
        <taxon>Gunneridae</taxon>
        <taxon>Pentapetalae</taxon>
        <taxon>rosids</taxon>
        <taxon>fabids</taxon>
        <taxon>Fabales</taxon>
        <taxon>Fabaceae</taxon>
        <taxon>Papilionoideae</taxon>
        <taxon>50 kb inversion clade</taxon>
        <taxon>NPAAA clade</taxon>
        <taxon>indigoferoid/millettioid clade</taxon>
        <taxon>Phaseoleae</taxon>
        <taxon>Sphenostylis</taxon>
    </lineage>
</organism>
<dbReference type="AlphaFoldDB" id="A0AA86TJ27"/>
<gene>
    <name evidence="1" type="ORF">AYBTSS11_LOCUS22240</name>
</gene>